<keyword evidence="2" id="KW-1185">Reference proteome</keyword>
<dbReference type="AlphaFoldDB" id="A0A2Z7A715"/>
<gene>
    <name evidence="1" type="ORF">F511_27531</name>
</gene>
<proteinExistence type="predicted"/>
<dbReference type="Proteomes" id="UP000250235">
    <property type="component" value="Unassembled WGS sequence"/>
</dbReference>
<dbReference type="EMBL" id="KV018445">
    <property type="protein sequence ID" value="KZV17279.1"/>
    <property type="molecule type" value="Genomic_DNA"/>
</dbReference>
<reference evidence="1 2" key="1">
    <citation type="journal article" date="2015" name="Proc. Natl. Acad. Sci. U.S.A.">
        <title>The resurrection genome of Boea hygrometrica: A blueprint for survival of dehydration.</title>
        <authorList>
            <person name="Xiao L."/>
            <person name="Yang G."/>
            <person name="Zhang L."/>
            <person name="Yang X."/>
            <person name="Zhao S."/>
            <person name="Ji Z."/>
            <person name="Zhou Q."/>
            <person name="Hu M."/>
            <person name="Wang Y."/>
            <person name="Chen M."/>
            <person name="Xu Y."/>
            <person name="Jin H."/>
            <person name="Xiao X."/>
            <person name="Hu G."/>
            <person name="Bao F."/>
            <person name="Hu Y."/>
            <person name="Wan P."/>
            <person name="Li L."/>
            <person name="Deng X."/>
            <person name="Kuang T."/>
            <person name="Xiang C."/>
            <person name="Zhu J.K."/>
            <person name="Oliver M.J."/>
            <person name="He Y."/>
        </authorList>
    </citation>
    <scope>NUCLEOTIDE SEQUENCE [LARGE SCALE GENOMIC DNA]</scope>
    <source>
        <strain evidence="2">cv. XS01</strain>
    </source>
</reference>
<evidence type="ECO:0000313" key="1">
    <source>
        <dbReference type="EMBL" id="KZV17279.1"/>
    </source>
</evidence>
<sequence length="134" mass="15518">MGNTDPNKTKAGNKYEVKPQYEELSKQILNKDTSRNNSSLLTLKLPRQIPFKIPRSLNLPKIPNILAQTNERKLTQRIETHGALTAQFSRFAFSLQLNTASKIGRKIKVFSRGFQRYQELEKRRSESTANRDRK</sequence>
<name>A0A2Z7A715_9LAMI</name>
<evidence type="ECO:0000313" key="2">
    <source>
        <dbReference type="Proteomes" id="UP000250235"/>
    </source>
</evidence>
<organism evidence="1 2">
    <name type="scientific">Dorcoceras hygrometricum</name>
    <dbReference type="NCBI Taxonomy" id="472368"/>
    <lineage>
        <taxon>Eukaryota</taxon>
        <taxon>Viridiplantae</taxon>
        <taxon>Streptophyta</taxon>
        <taxon>Embryophyta</taxon>
        <taxon>Tracheophyta</taxon>
        <taxon>Spermatophyta</taxon>
        <taxon>Magnoliopsida</taxon>
        <taxon>eudicotyledons</taxon>
        <taxon>Gunneridae</taxon>
        <taxon>Pentapetalae</taxon>
        <taxon>asterids</taxon>
        <taxon>lamiids</taxon>
        <taxon>Lamiales</taxon>
        <taxon>Gesneriaceae</taxon>
        <taxon>Didymocarpoideae</taxon>
        <taxon>Trichosporeae</taxon>
        <taxon>Loxocarpinae</taxon>
        <taxon>Dorcoceras</taxon>
    </lineage>
</organism>
<accession>A0A2Z7A715</accession>
<protein>
    <submittedName>
        <fullName evidence="1">Uncharacterized protein</fullName>
    </submittedName>
</protein>